<sequence length="166" mass="17148">MRVCAWVATAVTVWLWVGATLVATDAARGRPGPRRGVPEVIRRGVLVLCGVAVTAGLATPALAAGGSAPEPGVLSGLRLPERIAVSRVPAAARPAPPPPADDHVVVRPGDSFWSIAARRLGPGATADETARAWPLLYAANREVVGADPGLLEPGQRLVVPREGLTR</sequence>
<gene>
    <name evidence="2" type="ORF">ISU07_07230</name>
</gene>
<keyword evidence="3" id="KW-1185">Reference proteome</keyword>
<dbReference type="InterPro" id="IPR036779">
    <property type="entry name" value="LysM_dom_sf"/>
</dbReference>
<dbReference type="PANTHER" id="PTHR34700">
    <property type="entry name" value="POTASSIUM BINDING PROTEIN KBP"/>
    <property type="match status" value="1"/>
</dbReference>
<dbReference type="PANTHER" id="PTHR34700:SF4">
    <property type="entry name" value="PHAGE-LIKE ELEMENT PBSX PROTEIN XKDP"/>
    <property type="match status" value="1"/>
</dbReference>
<reference evidence="2" key="1">
    <citation type="submission" date="2020-11" db="EMBL/GenBank/DDBJ databases">
        <title>Nocardioides sp. nov., isolated from Soil of Cynanchum wilfordii Hemsley rhizosphere.</title>
        <authorList>
            <person name="Lee J.-S."/>
            <person name="Suh M.K."/>
            <person name="Kim J.-S."/>
        </authorList>
    </citation>
    <scope>NUCLEOTIDE SEQUENCE</scope>
    <source>
        <strain evidence="2">KCTC 19275</strain>
    </source>
</reference>
<accession>A0A930VC84</accession>
<protein>
    <submittedName>
        <fullName evidence="2">LysM peptidoglycan-binding domain-containing protein</fullName>
    </submittedName>
</protein>
<dbReference type="PROSITE" id="PS51782">
    <property type="entry name" value="LYSM"/>
    <property type="match status" value="1"/>
</dbReference>
<dbReference type="Gene3D" id="3.10.350.10">
    <property type="entry name" value="LysM domain"/>
    <property type="match status" value="1"/>
</dbReference>
<name>A0A930VC84_9ACTN</name>
<organism evidence="2 3">
    <name type="scientific">Nocardioides islandensis</name>
    <dbReference type="NCBI Taxonomy" id="433663"/>
    <lineage>
        <taxon>Bacteria</taxon>
        <taxon>Bacillati</taxon>
        <taxon>Actinomycetota</taxon>
        <taxon>Actinomycetes</taxon>
        <taxon>Propionibacteriales</taxon>
        <taxon>Nocardioidaceae</taxon>
        <taxon>Nocardioides</taxon>
    </lineage>
</organism>
<comment type="caution">
    <text evidence="2">The sequence shown here is derived from an EMBL/GenBank/DDBJ whole genome shotgun (WGS) entry which is preliminary data.</text>
</comment>
<proteinExistence type="predicted"/>
<evidence type="ECO:0000313" key="2">
    <source>
        <dbReference type="EMBL" id="MBF4762916.1"/>
    </source>
</evidence>
<dbReference type="Pfam" id="PF01476">
    <property type="entry name" value="LysM"/>
    <property type="match status" value="1"/>
</dbReference>
<feature type="domain" description="LysM" evidence="1">
    <location>
        <begin position="102"/>
        <end position="159"/>
    </location>
</feature>
<evidence type="ECO:0000313" key="3">
    <source>
        <dbReference type="Proteomes" id="UP000640489"/>
    </source>
</evidence>
<dbReference type="InterPro" id="IPR018392">
    <property type="entry name" value="LysM"/>
</dbReference>
<dbReference type="InterPro" id="IPR052196">
    <property type="entry name" value="Bact_Kbp"/>
</dbReference>
<dbReference type="Proteomes" id="UP000640489">
    <property type="component" value="Unassembled WGS sequence"/>
</dbReference>
<dbReference type="CDD" id="cd00118">
    <property type="entry name" value="LysM"/>
    <property type="match status" value="1"/>
</dbReference>
<evidence type="ECO:0000259" key="1">
    <source>
        <dbReference type="PROSITE" id="PS51782"/>
    </source>
</evidence>
<dbReference type="AlphaFoldDB" id="A0A930VC84"/>
<dbReference type="EMBL" id="JADKPN010000002">
    <property type="protein sequence ID" value="MBF4762916.1"/>
    <property type="molecule type" value="Genomic_DNA"/>
</dbReference>